<keyword evidence="2" id="KW-0812">Transmembrane</keyword>
<feature type="region of interest" description="Disordered" evidence="1">
    <location>
        <begin position="67"/>
        <end position="92"/>
    </location>
</feature>
<evidence type="ECO:0000313" key="4">
    <source>
        <dbReference type="Proteomes" id="UP000293342"/>
    </source>
</evidence>
<accession>A0A4R0JHP3</accession>
<sequence>MTSDDLRHLFKTVAAEGSDKVRLDEHRLLPRIRQRRRRRMAVTGLSGLVSAAVIAVGAYAVLPGGSGQAPVAGSPSPSPLPTKPTAAVGDGPKCGGKIDASFPLGRSSGREGLVLPDQTIPKSADGWGGELRLEVGDPRQVDRIDAWIGAKSTFVVTRNHVVIGDATVTVEKPVTSQALTASISLRHCGATVPAAGRVDLYGQLFPGQHPITFLSLQLSD</sequence>
<dbReference type="RefSeq" id="WP_131516820.1">
    <property type="nucleotide sequence ID" value="NZ_SJKD01000007.1"/>
</dbReference>
<evidence type="ECO:0000313" key="3">
    <source>
        <dbReference type="EMBL" id="TCC45737.1"/>
    </source>
</evidence>
<gene>
    <name evidence="3" type="ORF">E0H75_28855</name>
</gene>
<dbReference type="Proteomes" id="UP000293342">
    <property type="component" value="Unassembled WGS sequence"/>
</dbReference>
<name>A0A4R0JHP3_9ACTN</name>
<protein>
    <submittedName>
        <fullName evidence="3">Uncharacterized protein</fullName>
    </submittedName>
</protein>
<feature type="transmembrane region" description="Helical" evidence="2">
    <location>
        <begin position="41"/>
        <end position="62"/>
    </location>
</feature>
<evidence type="ECO:0000256" key="1">
    <source>
        <dbReference type="SAM" id="MobiDB-lite"/>
    </source>
</evidence>
<organism evidence="3 4">
    <name type="scientific">Kribbella capetownensis</name>
    <dbReference type="NCBI Taxonomy" id="1572659"/>
    <lineage>
        <taxon>Bacteria</taxon>
        <taxon>Bacillati</taxon>
        <taxon>Actinomycetota</taxon>
        <taxon>Actinomycetes</taxon>
        <taxon>Propionibacteriales</taxon>
        <taxon>Kribbellaceae</taxon>
        <taxon>Kribbella</taxon>
    </lineage>
</organism>
<comment type="caution">
    <text evidence="3">The sequence shown here is derived from an EMBL/GenBank/DDBJ whole genome shotgun (WGS) entry which is preliminary data.</text>
</comment>
<dbReference type="EMBL" id="SJKD01000007">
    <property type="protein sequence ID" value="TCC45737.1"/>
    <property type="molecule type" value="Genomic_DNA"/>
</dbReference>
<keyword evidence="2" id="KW-0472">Membrane</keyword>
<proteinExistence type="predicted"/>
<dbReference type="AlphaFoldDB" id="A0A4R0JHP3"/>
<keyword evidence="2" id="KW-1133">Transmembrane helix</keyword>
<evidence type="ECO:0000256" key="2">
    <source>
        <dbReference type="SAM" id="Phobius"/>
    </source>
</evidence>
<keyword evidence="4" id="KW-1185">Reference proteome</keyword>
<reference evidence="3 4" key="1">
    <citation type="submission" date="2019-02" db="EMBL/GenBank/DDBJ databases">
        <title>Kribbella capetownensis sp. nov. and Kribbella speibonae sp. nov., isolated from soil.</title>
        <authorList>
            <person name="Curtis S.M."/>
            <person name="Norton I."/>
            <person name="Everest G.J."/>
            <person name="Meyers P.R."/>
        </authorList>
    </citation>
    <scope>NUCLEOTIDE SEQUENCE [LARGE SCALE GENOMIC DNA]</scope>
    <source>
        <strain evidence="3 4">YM53</strain>
    </source>
</reference>